<feature type="binding site" description="axial binding residue" evidence="7">
    <location>
        <position position="457"/>
    </location>
    <ligand>
        <name>heme</name>
        <dbReference type="ChEBI" id="CHEBI:30413"/>
    </ligand>
    <ligandPart>
        <name>Fe</name>
        <dbReference type="ChEBI" id="CHEBI:18248"/>
    </ligandPart>
</feature>
<organism evidence="9 10">
    <name type="scientific">Oldenlandia corymbosa var. corymbosa</name>
    <dbReference type="NCBI Taxonomy" id="529605"/>
    <lineage>
        <taxon>Eukaryota</taxon>
        <taxon>Viridiplantae</taxon>
        <taxon>Streptophyta</taxon>
        <taxon>Embryophyta</taxon>
        <taxon>Tracheophyta</taxon>
        <taxon>Spermatophyta</taxon>
        <taxon>Magnoliopsida</taxon>
        <taxon>eudicotyledons</taxon>
        <taxon>Gunneridae</taxon>
        <taxon>Pentapetalae</taxon>
        <taxon>asterids</taxon>
        <taxon>lamiids</taxon>
        <taxon>Gentianales</taxon>
        <taxon>Rubiaceae</taxon>
        <taxon>Rubioideae</taxon>
        <taxon>Spermacoceae</taxon>
        <taxon>Hedyotis-Oldenlandia complex</taxon>
        <taxon>Oldenlandia</taxon>
    </lineage>
</organism>
<dbReference type="InterPro" id="IPR036396">
    <property type="entry name" value="Cyt_P450_sf"/>
</dbReference>
<dbReference type="GO" id="GO:0016705">
    <property type="term" value="F:oxidoreductase activity, acting on paired donors, with incorporation or reduction of molecular oxygen"/>
    <property type="evidence" value="ECO:0007669"/>
    <property type="project" value="InterPro"/>
</dbReference>
<protein>
    <submittedName>
        <fullName evidence="9">OLC1v1005342C1</fullName>
    </submittedName>
</protein>
<dbReference type="Gene3D" id="1.10.630.10">
    <property type="entry name" value="Cytochrome P450"/>
    <property type="match status" value="1"/>
</dbReference>
<dbReference type="EMBL" id="OX459122">
    <property type="protein sequence ID" value="CAI9106232.1"/>
    <property type="molecule type" value="Genomic_DNA"/>
</dbReference>
<dbReference type="InterPro" id="IPR017972">
    <property type="entry name" value="Cyt_P450_CS"/>
</dbReference>
<dbReference type="PRINTS" id="PR00385">
    <property type="entry name" value="P450"/>
</dbReference>
<dbReference type="GO" id="GO:0005506">
    <property type="term" value="F:iron ion binding"/>
    <property type="evidence" value="ECO:0007669"/>
    <property type="project" value="InterPro"/>
</dbReference>
<evidence type="ECO:0000256" key="6">
    <source>
        <dbReference type="ARBA" id="ARBA00023033"/>
    </source>
</evidence>
<dbReference type="Proteomes" id="UP001161247">
    <property type="component" value="Chromosome 5"/>
</dbReference>
<dbReference type="PANTHER" id="PTHR47955">
    <property type="entry name" value="CYTOCHROME P450 FAMILY 71 PROTEIN"/>
    <property type="match status" value="1"/>
</dbReference>
<dbReference type="SUPFAM" id="SSF48264">
    <property type="entry name" value="Cytochrome P450"/>
    <property type="match status" value="1"/>
</dbReference>
<evidence type="ECO:0000256" key="1">
    <source>
        <dbReference type="ARBA" id="ARBA00010617"/>
    </source>
</evidence>
<comment type="similarity">
    <text evidence="1 8">Belongs to the cytochrome P450 family.</text>
</comment>
<keyword evidence="2 7" id="KW-0349">Heme</keyword>
<proteinExistence type="inferred from homology"/>
<reference evidence="9" key="1">
    <citation type="submission" date="2023-03" db="EMBL/GenBank/DDBJ databases">
        <authorList>
            <person name="Julca I."/>
        </authorList>
    </citation>
    <scope>NUCLEOTIDE SEQUENCE</scope>
</reference>
<evidence type="ECO:0000256" key="4">
    <source>
        <dbReference type="ARBA" id="ARBA00023002"/>
    </source>
</evidence>
<keyword evidence="10" id="KW-1185">Reference proteome</keyword>
<accession>A0AAV1DHB2</accession>
<evidence type="ECO:0000313" key="9">
    <source>
        <dbReference type="EMBL" id="CAI9106232.1"/>
    </source>
</evidence>
<keyword evidence="6 8" id="KW-0503">Monooxygenase</keyword>
<dbReference type="Pfam" id="PF00067">
    <property type="entry name" value="p450"/>
    <property type="match status" value="1"/>
</dbReference>
<keyword evidence="4 8" id="KW-0560">Oxidoreductase</keyword>
<dbReference type="PROSITE" id="PS00086">
    <property type="entry name" value="CYTOCHROME_P450"/>
    <property type="match status" value="1"/>
</dbReference>
<evidence type="ECO:0000256" key="2">
    <source>
        <dbReference type="ARBA" id="ARBA00022617"/>
    </source>
</evidence>
<keyword evidence="3 7" id="KW-0479">Metal-binding</keyword>
<keyword evidence="5 7" id="KW-0408">Iron</keyword>
<sequence length="518" mass="58538">MIARYSPIMDVVDFPSLLLTILFTLLVVKLGIKLRTNKNSGCNLPPGPWKLPLIGNLYHIIGSRPPHQALAELAKKYGPVMHFQMGEVPTILVSSPETAKEILQTHDINFASRPLNSVSEVMTRKAPNIIFSPYGEMWRQLRKICVLELLSIRRVRSFRFIREEETSNLMRRMAEGGSSSLPVNLTADVASSVYSTTARVAFGKKSPEQEAFISKIQEIAVLAAGFNVADMFPSFKFVCVVTGMKARLEGIHKKIDSILTTIIKEHKEAAAGDNNPEKNAQKDLVDVLLEYEEAENHEFSLTLDSIKTVLLDVYFAGTDSSVATIDWAMSEMMKNPRIMEKAQEEVRQVFKDKGEVDEESFDKLKYLKSIIRETLRLHPAGPLIIRQSNEQCKIGSYEIPAKSKVFVNVWAINRDPLYWKDADTFYPERFLLDCSSVDYYKGASFEYIPFGAGRRICAGVQFGIANVELHLAKLLYHFDWYLPNGIKPEELDMTEAAGLVVKRKHNLHLIPVLRNPLL</sequence>
<dbReference type="AlphaFoldDB" id="A0AAV1DHB2"/>
<evidence type="ECO:0000256" key="7">
    <source>
        <dbReference type="PIRSR" id="PIRSR602401-1"/>
    </source>
</evidence>
<dbReference type="InterPro" id="IPR001128">
    <property type="entry name" value="Cyt_P450"/>
</dbReference>
<dbReference type="GO" id="GO:0004497">
    <property type="term" value="F:monooxygenase activity"/>
    <property type="evidence" value="ECO:0007669"/>
    <property type="project" value="UniProtKB-KW"/>
</dbReference>
<dbReference type="PANTHER" id="PTHR47955:SF8">
    <property type="entry name" value="CYTOCHROME P450 71D11-LIKE"/>
    <property type="match status" value="1"/>
</dbReference>
<comment type="cofactor">
    <cofactor evidence="7">
        <name>heme</name>
        <dbReference type="ChEBI" id="CHEBI:30413"/>
    </cofactor>
</comment>
<evidence type="ECO:0000313" key="10">
    <source>
        <dbReference type="Proteomes" id="UP001161247"/>
    </source>
</evidence>
<gene>
    <name evidence="9" type="ORF">OLC1_LOCUS14765</name>
</gene>
<name>A0AAV1DHB2_OLDCO</name>
<dbReference type="CDD" id="cd11072">
    <property type="entry name" value="CYP71-like"/>
    <property type="match status" value="1"/>
</dbReference>
<dbReference type="PRINTS" id="PR00463">
    <property type="entry name" value="EP450I"/>
</dbReference>
<dbReference type="FunFam" id="1.10.630.10:FF:000043">
    <property type="entry name" value="Cytochrome P450 99A2"/>
    <property type="match status" value="1"/>
</dbReference>
<evidence type="ECO:0000256" key="8">
    <source>
        <dbReference type="RuleBase" id="RU000461"/>
    </source>
</evidence>
<evidence type="ECO:0000256" key="5">
    <source>
        <dbReference type="ARBA" id="ARBA00023004"/>
    </source>
</evidence>
<dbReference type="InterPro" id="IPR002401">
    <property type="entry name" value="Cyt_P450_E_grp-I"/>
</dbReference>
<dbReference type="GO" id="GO:0009821">
    <property type="term" value="P:alkaloid biosynthetic process"/>
    <property type="evidence" value="ECO:0007669"/>
    <property type="project" value="UniProtKB-ARBA"/>
</dbReference>
<evidence type="ECO:0000256" key="3">
    <source>
        <dbReference type="ARBA" id="ARBA00022723"/>
    </source>
</evidence>
<dbReference type="GO" id="GO:0020037">
    <property type="term" value="F:heme binding"/>
    <property type="evidence" value="ECO:0007669"/>
    <property type="project" value="InterPro"/>
</dbReference>